<accession>A0AC61ND11</accession>
<evidence type="ECO:0000313" key="1">
    <source>
        <dbReference type="EMBL" id="QUC68561.1"/>
    </source>
</evidence>
<keyword evidence="2" id="KW-1185">Reference proteome</keyword>
<dbReference type="Proteomes" id="UP000682782">
    <property type="component" value="Chromosome"/>
</dbReference>
<dbReference type="EMBL" id="CP068393">
    <property type="protein sequence ID" value="QUC68561.1"/>
    <property type="molecule type" value="Genomic_DNA"/>
</dbReference>
<reference evidence="1" key="1">
    <citation type="submission" date="2021-01" db="EMBL/GenBank/DDBJ databases">
        <title>Complete genome sequence of Clostridiales bacterium R-7.</title>
        <authorList>
            <person name="Mahoney-Kurpe S.C."/>
            <person name="Palevich N."/>
            <person name="Koike S."/>
            <person name="Moon C.D."/>
            <person name="Attwood G.T."/>
        </authorList>
    </citation>
    <scope>NUCLEOTIDE SEQUENCE</scope>
    <source>
        <strain evidence="1">R-7</strain>
    </source>
</reference>
<protein>
    <submittedName>
        <fullName evidence="1">Cobyric acid synthase</fullName>
    </submittedName>
</protein>
<name>A0AC61ND11_9FIRM</name>
<organism evidence="1 2">
    <name type="scientific">Aristaeella hokkaidonensis</name>
    <dbReference type="NCBI Taxonomy" id="3046382"/>
    <lineage>
        <taxon>Bacteria</taxon>
        <taxon>Bacillati</taxon>
        <taxon>Bacillota</taxon>
        <taxon>Clostridia</taxon>
        <taxon>Eubacteriales</taxon>
        <taxon>Aristaeellaceae</taxon>
        <taxon>Aristaeella</taxon>
    </lineage>
</organism>
<gene>
    <name evidence="1" type="ORF">JYE49_00970</name>
</gene>
<evidence type="ECO:0000313" key="2">
    <source>
        <dbReference type="Proteomes" id="UP000682782"/>
    </source>
</evidence>
<proteinExistence type="predicted"/>
<sequence length="496" mass="54725">MIQGTASSVGKSVLCSAFLRILKQDGWKAAPFKAQNMSLNSFVTKKGLEMGRAQVTQAQAAGMEPDARMNPVLLKPTSDRRSQVIVEGKAIGTMTAMEYHEYKPALRRRIKEIYDSLESENDYVIIEGAGSPAEINLREGDIVNMSMAEAADAPVILVGDIDLGGVFASLLGTVMLLTEEERKRVRGIIINKFRGDVKILEPGLRMLEDRIHIPVIGVVPWMNVELEDEDSVTERFRRQSGEGDIDVAVVKLRHISNFTDFQSLALQPGCRLRYAESAGDLEKADLIVLPGTKNTIEDLIDMRNRGMDQAIIRHARRGGMVFGICGGYQMLGNRLKDPEHTESGVPEASGLGLLDMDVIFEKEKQTTQAVGTVECASGWLEKYNGTFMDGYEIHAGQNILGKSAQPWLRTAEGTDGIMNAGGNVLGSYLHGVFDDGKLFAAMAARIREERGETGKESVPVSFEAFREKEFDRIAAIVRSSVDMEKVYEIMRGEDRK</sequence>